<dbReference type="EMBL" id="CAADJA010000002">
    <property type="protein sequence ID" value="VFS46883.1"/>
    <property type="molecule type" value="Genomic_DNA"/>
</dbReference>
<sequence length="75" mass="8454">MLIIHKIHRVGPISDKESNIHKDDKVRSGMKCYFCSHCKKTFRLNLFTLLTESLGLLSPQNGKPNFAICYKGSSG</sequence>
<reference evidence="1 2" key="1">
    <citation type="submission" date="2019-03" db="EMBL/GenBank/DDBJ databases">
        <authorList>
            <consortium name="Pathogen Informatics"/>
        </authorList>
    </citation>
    <scope>NUCLEOTIDE SEQUENCE [LARGE SCALE GENOMIC DNA]</scope>
    <source>
        <strain evidence="1 2">NCTC12282</strain>
    </source>
</reference>
<dbReference type="AlphaFoldDB" id="A0A484ZHG3"/>
<gene>
    <name evidence="1" type="ORF">NCTC12282_01813</name>
</gene>
<dbReference type="Proteomes" id="UP000373449">
    <property type="component" value="Unassembled WGS sequence"/>
</dbReference>
<accession>A0A484ZHG3</accession>
<proteinExistence type="predicted"/>
<name>A0A484ZHG3_9GAMM</name>
<protein>
    <submittedName>
        <fullName evidence="1">Uncharacterized protein</fullName>
    </submittedName>
</protein>
<evidence type="ECO:0000313" key="2">
    <source>
        <dbReference type="Proteomes" id="UP000373449"/>
    </source>
</evidence>
<organism evidence="1 2">
    <name type="scientific">Budvicia aquatica</name>
    <dbReference type="NCBI Taxonomy" id="82979"/>
    <lineage>
        <taxon>Bacteria</taxon>
        <taxon>Pseudomonadati</taxon>
        <taxon>Pseudomonadota</taxon>
        <taxon>Gammaproteobacteria</taxon>
        <taxon>Enterobacterales</taxon>
        <taxon>Budviciaceae</taxon>
        <taxon>Budvicia</taxon>
    </lineage>
</organism>
<evidence type="ECO:0000313" key="1">
    <source>
        <dbReference type="EMBL" id="VFS46883.1"/>
    </source>
</evidence>